<dbReference type="Pfam" id="PF06629">
    <property type="entry name" value="MipA"/>
    <property type="match status" value="1"/>
</dbReference>
<name>A0A4P6UM51_9BURK</name>
<dbReference type="EMBL" id="CP031395">
    <property type="protein sequence ID" value="QBK05766.1"/>
    <property type="molecule type" value="Genomic_DNA"/>
</dbReference>
<dbReference type="AlphaFoldDB" id="A0A4P6UM51"/>
<dbReference type="GO" id="GO:0009279">
    <property type="term" value="C:cell outer membrane"/>
    <property type="evidence" value="ECO:0007669"/>
    <property type="project" value="UniProtKB-SubCell"/>
</dbReference>
<keyword evidence="4" id="KW-0472">Membrane</keyword>
<evidence type="ECO:0000256" key="3">
    <source>
        <dbReference type="ARBA" id="ARBA00022729"/>
    </source>
</evidence>
<dbReference type="PANTHER" id="PTHR38776">
    <property type="entry name" value="MLTA-INTERACTING PROTEIN-RELATED"/>
    <property type="match status" value="1"/>
</dbReference>
<comment type="similarity">
    <text evidence="2">Belongs to the MipA/OmpV family.</text>
</comment>
<dbReference type="OrthoDB" id="8585044at2"/>
<evidence type="ECO:0000256" key="4">
    <source>
        <dbReference type="ARBA" id="ARBA00023136"/>
    </source>
</evidence>
<dbReference type="PANTHER" id="PTHR38776:SF1">
    <property type="entry name" value="MLTA-INTERACTING PROTEIN-RELATED"/>
    <property type="match status" value="1"/>
</dbReference>
<sequence>MARPRAPNRRATSCRCSWTICIEPDQGTRVKQRPGGMPPHPSQVLARRGLVTSLTWLALVAAPTVAQAQFGDPGGEGTAATDTGQIGAAALSTPRYMGADHNRLRALPYLSYRWANGWFVDGINGVGYGGSPTPGLQMGVHVGVSPDREESDDPALRGMGNVNRGAELGGFAHQRLGSWLGGKLSLRSHLRYGSGEDRQGGQAELGLGWGTRLGERSLMNLGLAANWANQGYMQTYFGVTRAQSTSSGYTEHKTDGGLRDLRLSLVVIQLFSPTTVGLLMVSQTYWQGDAADSPLVQEKRNTMAVAALMYRF</sequence>
<dbReference type="InterPro" id="IPR010583">
    <property type="entry name" value="MipA"/>
</dbReference>
<evidence type="ECO:0000313" key="7">
    <source>
        <dbReference type="Proteomes" id="UP000292939"/>
    </source>
</evidence>
<reference evidence="6 7" key="1">
    <citation type="submission" date="2018-07" db="EMBL/GenBank/DDBJ databases">
        <title>Exploring interactions and the metabolic potential of the ultra-small soil bacteria Hylemonella gracilis.</title>
        <authorList>
            <person name="Tyc O."/>
            <person name="Kulkarni P."/>
            <person name="Gawehns F."/>
            <person name="Hundscheid M."/>
            <person name="Zweers H."/>
            <person name="Garbeva P."/>
        </authorList>
    </citation>
    <scope>NUCLEOTIDE SEQUENCE [LARGE SCALE GENOMIC DNA]</scope>
    <source>
        <strain evidence="6 7">NS1</strain>
    </source>
</reference>
<evidence type="ECO:0000313" key="6">
    <source>
        <dbReference type="EMBL" id="QBK05766.1"/>
    </source>
</evidence>
<proteinExistence type="inferred from homology"/>
<keyword evidence="5" id="KW-0998">Cell outer membrane</keyword>
<organism evidence="6 7">
    <name type="scientific">Hylemonella gracilis</name>
    <dbReference type="NCBI Taxonomy" id="80880"/>
    <lineage>
        <taxon>Bacteria</taxon>
        <taxon>Pseudomonadati</taxon>
        <taxon>Pseudomonadota</taxon>
        <taxon>Betaproteobacteria</taxon>
        <taxon>Burkholderiales</taxon>
        <taxon>Comamonadaceae</taxon>
        <taxon>Hylemonella</taxon>
    </lineage>
</organism>
<comment type="subcellular location">
    <subcellularLocation>
        <location evidence="1">Cell outer membrane</location>
    </subcellularLocation>
</comment>
<keyword evidence="3" id="KW-0732">Signal</keyword>
<dbReference type="KEGG" id="hgr:DW355_14485"/>
<evidence type="ECO:0000256" key="2">
    <source>
        <dbReference type="ARBA" id="ARBA00005722"/>
    </source>
</evidence>
<gene>
    <name evidence="6" type="ORF">DW355_14485</name>
</gene>
<protein>
    <submittedName>
        <fullName evidence="6">MipA/OmpV family protein</fullName>
    </submittedName>
</protein>
<evidence type="ECO:0000256" key="5">
    <source>
        <dbReference type="ARBA" id="ARBA00023237"/>
    </source>
</evidence>
<accession>A0A4P6UM51</accession>
<dbReference type="Proteomes" id="UP000292939">
    <property type="component" value="Chromosome"/>
</dbReference>
<evidence type="ECO:0000256" key="1">
    <source>
        <dbReference type="ARBA" id="ARBA00004442"/>
    </source>
</evidence>